<dbReference type="Gene3D" id="3.50.30.60">
    <property type="entry name" value="LD-carboxypeptidase A C-terminal domain-like"/>
    <property type="match status" value="1"/>
</dbReference>
<dbReference type="InterPro" id="IPR003507">
    <property type="entry name" value="S66_fam"/>
</dbReference>
<dbReference type="Gene3D" id="3.40.50.10740">
    <property type="entry name" value="Class I glutamine amidotransferase-like"/>
    <property type="match status" value="1"/>
</dbReference>
<dbReference type="InterPro" id="IPR040921">
    <property type="entry name" value="Peptidase_S66C"/>
</dbReference>
<dbReference type="PANTHER" id="PTHR30237">
    <property type="entry name" value="MURAMOYLTETRAPEPTIDE CARBOXYPEPTIDASE"/>
    <property type="match status" value="1"/>
</dbReference>
<evidence type="ECO:0000313" key="10">
    <source>
        <dbReference type="Proteomes" id="UP000580474"/>
    </source>
</evidence>
<dbReference type="SUPFAM" id="SSF141986">
    <property type="entry name" value="LD-carboxypeptidase A C-terminal domain-like"/>
    <property type="match status" value="1"/>
</dbReference>
<name>A0A840NCE1_9PSEU</name>
<organism evidence="9 10">
    <name type="scientific">Saccharopolyspora gloriosae</name>
    <dbReference type="NCBI Taxonomy" id="455344"/>
    <lineage>
        <taxon>Bacteria</taxon>
        <taxon>Bacillati</taxon>
        <taxon>Actinomycetota</taxon>
        <taxon>Actinomycetes</taxon>
        <taxon>Pseudonocardiales</taxon>
        <taxon>Pseudonocardiaceae</taxon>
        <taxon>Saccharopolyspora</taxon>
    </lineage>
</organism>
<dbReference type="EC" id="3.4.17.13" evidence="9"/>
<keyword evidence="5" id="KW-0720">Serine protease</keyword>
<dbReference type="Pfam" id="PF02016">
    <property type="entry name" value="Peptidase_S66"/>
    <property type="match status" value="1"/>
</dbReference>
<dbReference type="Pfam" id="PF17676">
    <property type="entry name" value="Peptidase_S66C"/>
    <property type="match status" value="1"/>
</dbReference>
<evidence type="ECO:0000259" key="7">
    <source>
        <dbReference type="Pfam" id="PF02016"/>
    </source>
</evidence>
<evidence type="ECO:0000256" key="5">
    <source>
        <dbReference type="ARBA" id="ARBA00022825"/>
    </source>
</evidence>
<dbReference type="InterPro" id="IPR040449">
    <property type="entry name" value="Peptidase_S66_N"/>
</dbReference>
<dbReference type="SUPFAM" id="SSF52317">
    <property type="entry name" value="Class I glutamine amidotransferase-like"/>
    <property type="match status" value="1"/>
</dbReference>
<dbReference type="InterPro" id="IPR029062">
    <property type="entry name" value="Class_I_gatase-like"/>
</dbReference>
<dbReference type="Proteomes" id="UP000580474">
    <property type="component" value="Unassembled WGS sequence"/>
</dbReference>
<comment type="caution">
    <text evidence="9">The sequence shown here is derived from an EMBL/GenBank/DDBJ whole genome shotgun (WGS) entry which is preliminary data.</text>
</comment>
<dbReference type="InterPro" id="IPR027461">
    <property type="entry name" value="Carboxypeptidase_A_C_sf"/>
</dbReference>
<dbReference type="RefSeq" id="WP_184478256.1">
    <property type="nucleotide sequence ID" value="NZ_JACHIV010000001.1"/>
</dbReference>
<dbReference type="PIRSF" id="PIRSF028757">
    <property type="entry name" value="LD-carboxypeptidase"/>
    <property type="match status" value="1"/>
</dbReference>
<reference evidence="9 10" key="1">
    <citation type="submission" date="2020-08" db="EMBL/GenBank/DDBJ databases">
        <title>Sequencing the genomes of 1000 actinobacteria strains.</title>
        <authorList>
            <person name="Klenk H.-P."/>
        </authorList>
    </citation>
    <scope>NUCLEOTIDE SEQUENCE [LARGE SCALE GENOMIC DNA]</scope>
    <source>
        <strain evidence="9 10">DSM 45582</strain>
    </source>
</reference>
<evidence type="ECO:0000313" key="9">
    <source>
        <dbReference type="EMBL" id="MBB5068591.1"/>
    </source>
</evidence>
<evidence type="ECO:0000256" key="2">
    <source>
        <dbReference type="ARBA" id="ARBA00022645"/>
    </source>
</evidence>
<evidence type="ECO:0000256" key="4">
    <source>
        <dbReference type="ARBA" id="ARBA00022801"/>
    </source>
</evidence>
<keyword evidence="2 9" id="KW-0121">Carboxypeptidase</keyword>
<keyword evidence="3" id="KW-0645">Protease</keyword>
<gene>
    <name evidence="9" type="ORF">BJ969_001679</name>
</gene>
<feature type="active site" description="Charge relay system" evidence="6">
    <location>
        <position position="215"/>
    </location>
</feature>
<dbReference type="InterPro" id="IPR027478">
    <property type="entry name" value="LdcA_N"/>
</dbReference>
<feature type="active site" description="Charge relay system" evidence="6">
    <location>
        <position position="280"/>
    </location>
</feature>
<protein>
    <submittedName>
        <fullName evidence="9">Muramoyltetrapeptide carboxypeptidase</fullName>
        <ecNumber evidence="9">3.4.17.13</ecNumber>
    </submittedName>
</protein>
<evidence type="ECO:0000259" key="8">
    <source>
        <dbReference type="Pfam" id="PF17676"/>
    </source>
</evidence>
<keyword evidence="10" id="KW-1185">Reference proteome</keyword>
<dbReference type="GO" id="GO:0006508">
    <property type="term" value="P:proteolysis"/>
    <property type="evidence" value="ECO:0007669"/>
    <property type="project" value="UniProtKB-KW"/>
</dbReference>
<dbReference type="GO" id="GO:0008236">
    <property type="term" value="F:serine-type peptidase activity"/>
    <property type="evidence" value="ECO:0007669"/>
    <property type="project" value="UniProtKB-KW"/>
</dbReference>
<comment type="similarity">
    <text evidence="1">Belongs to the peptidase S66 family.</text>
</comment>
<evidence type="ECO:0000256" key="6">
    <source>
        <dbReference type="PIRSR" id="PIRSR028757-1"/>
    </source>
</evidence>
<feature type="domain" description="LD-carboxypeptidase C-terminal" evidence="8">
    <location>
        <begin position="183"/>
        <end position="295"/>
    </location>
</feature>
<dbReference type="AlphaFoldDB" id="A0A840NCE1"/>
<sequence length="310" mass="32984">MSTRERRRPRRLRAGDTVAVVAPAGPVPADQLDAGLDLLRDWDLRVVPGKHVRERHPRLRYLAGGDAERAADLQQAWCDPEVDGVLCARGGYGSMRVLDHLDWAAMGAAESKVFAGSSDVTALHDAFGSRLGVATVFGPMIATGAFSEDAPAREHLRRTLFAPESVTILTRRGAEALVPGRATGVTYGGNLSLLAASLGAPDAAAPPARGIALLEDVGEDPYRLDRALTQLLRAGWFDRASGIALGSWSECGPLEEVRAVLRNLLGDLGIPVLWELGFGHCAAQRTVPLGVAAELDTAAQRLSILQPALR</sequence>
<keyword evidence="4 9" id="KW-0378">Hydrolase</keyword>
<dbReference type="CDD" id="cd07025">
    <property type="entry name" value="Peptidase_S66"/>
    <property type="match status" value="1"/>
</dbReference>
<evidence type="ECO:0000256" key="1">
    <source>
        <dbReference type="ARBA" id="ARBA00010233"/>
    </source>
</evidence>
<feature type="domain" description="LD-carboxypeptidase N-terminal" evidence="7">
    <location>
        <begin position="18"/>
        <end position="138"/>
    </location>
</feature>
<dbReference type="GO" id="GO:0106415">
    <property type="term" value="F:muramoyltetrapeptide carboxypeptidase activity"/>
    <property type="evidence" value="ECO:0007669"/>
    <property type="project" value="UniProtKB-EC"/>
</dbReference>
<evidence type="ECO:0000256" key="3">
    <source>
        <dbReference type="ARBA" id="ARBA00022670"/>
    </source>
</evidence>
<dbReference type="EMBL" id="JACHIV010000001">
    <property type="protein sequence ID" value="MBB5068591.1"/>
    <property type="molecule type" value="Genomic_DNA"/>
</dbReference>
<accession>A0A840NCE1</accession>
<feature type="active site" description="Nucleophile" evidence="6">
    <location>
        <position position="118"/>
    </location>
</feature>
<dbReference type="PANTHER" id="PTHR30237:SF2">
    <property type="entry name" value="MUREIN TETRAPEPTIDE CARBOXYPEPTIDASE"/>
    <property type="match status" value="1"/>
</dbReference>
<proteinExistence type="inferred from homology"/>